<keyword evidence="7 14" id="KW-0489">Methyltransferase</keyword>
<name>A0ABW4CII6_9LACO</name>
<organism evidence="16 17">
    <name type="scientific">Lacticaseibacillus mingshuiensis</name>
    <dbReference type="NCBI Taxonomy" id="2799574"/>
    <lineage>
        <taxon>Bacteria</taxon>
        <taxon>Bacillati</taxon>
        <taxon>Bacillota</taxon>
        <taxon>Bacilli</taxon>
        <taxon>Lactobacillales</taxon>
        <taxon>Lactobacillaceae</taxon>
        <taxon>Lacticaseibacillus</taxon>
    </lineage>
</organism>
<dbReference type="Pfam" id="PF01189">
    <property type="entry name" value="Methyltr_RsmB-F"/>
    <property type="match status" value="1"/>
</dbReference>
<feature type="domain" description="SAM-dependent MTase RsmB/NOP-type" evidence="15">
    <location>
        <begin position="171"/>
        <end position="446"/>
    </location>
</feature>
<evidence type="ECO:0000256" key="6">
    <source>
        <dbReference type="ARBA" id="ARBA00022552"/>
    </source>
</evidence>
<evidence type="ECO:0000256" key="8">
    <source>
        <dbReference type="ARBA" id="ARBA00022679"/>
    </source>
</evidence>
<dbReference type="InterPro" id="IPR018314">
    <property type="entry name" value="RsmB/NOL1/NOP2-like_CS"/>
</dbReference>
<evidence type="ECO:0000256" key="14">
    <source>
        <dbReference type="PROSITE-ProRule" id="PRU01023"/>
    </source>
</evidence>
<sequence length="446" mass="48507">MSQPQSNARALAVSILEQLELRGGYSNLALDAALAKAHLDPRDAGLVTTIVYGVLQHQLTLDYDLAPFIKDRKLDLWVRILLRTAIFQLVYLDKIPARAIFYESTEIAKTRGHVGLAKFVTGVLRAFQRDGAPSLDAIEDDHERLSIATSTPLWLVDRLIAQQGLAKATSILSDIDRPSAAALRVNTTRTTREALQQALALEFKLTPSVVSPVGLTSEGGHLVQTYAFSAGDYTMQDESSQLVAPSLAIAPDNLVLDACAAPGGKTTHIAEYLDSDQGGRVIALDLHPHKVRLIDQNARRLGLQKRIDSRVMDARQAGDEFAEETFDRILVDAPCSGLGLMRRKPEIRYAKQPSDLEALPAIQLAILKSVAPLLKRGGRLTYSTCTIVNEENQDVVAAFLAASPDFEQVAVPGAEALTHAHGAPALQLFPDDYGTDGFFIASFVRK</sequence>
<dbReference type="InterPro" id="IPR054728">
    <property type="entry name" value="RsmB-like_ferredoxin"/>
</dbReference>
<keyword evidence="5" id="KW-0963">Cytoplasm</keyword>
<comment type="caution">
    <text evidence="16">The sequence shown here is derived from an EMBL/GenBank/DDBJ whole genome shotgun (WGS) entry which is preliminary data.</text>
</comment>
<dbReference type="InterPro" id="IPR001678">
    <property type="entry name" value="MeTrfase_RsmB-F_NOP2_dom"/>
</dbReference>
<dbReference type="Gene3D" id="1.10.940.10">
    <property type="entry name" value="NusB-like"/>
    <property type="match status" value="1"/>
</dbReference>
<evidence type="ECO:0000256" key="1">
    <source>
        <dbReference type="ARBA" id="ARBA00002724"/>
    </source>
</evidence>
<dbReference type="InterPro" id="IPR023267">
    <property type="entry name" value="RCMT"/>
</dbReference>
<dbReference type="Proteomes" id="UP001597196">
    <property type="component" value="Unassembled WGS sequence"/>
</dbReference>
<evidence type="ECO:0000256" key="9">
    <source>
        <dbReference type="ARBA" id="ARBA00022691"/>
    </source>
</evidence>
<dbReference type="RefSeq" id="WP_203628149.1">
    <property type="nucleotide sequence ID" value="NZ_BOLQ01000019.1"/>
</dbReference>
<evidence type="ECO:0000256" key="11">
    <source>
        <dbReference type="ARBA" id="ARBA00030399"/>
    </source>
</evidence>
<comment type="subcellular location">
    <subcellularLocation>
        <location evidence="2">Cytoplasm</location>
    </subcellularLocation>
</comment>
<evidence type="ECO:0000256" key="5">
    <source>
        <dbReference type="ARBA" id="ARBA00022490"/>
    </source>
</evidence>
<evidence type="ECO:0000313" key="17">
    <source>
        <dbReference type="Proteomes" id="UP001597196"/>
    </source>
</evidence>
<gene>
    <name evidence="16" type="primary">rsmB</name>
    <name evidence="16" type="ORF">ACFQ4P_06700</name>
</gene>
<dbReference type="PRINTS" id="PR02008">
    <property type="entry name" value="RCMTFAMILY"/>
</dbReference>
<feature type="binding site" evidence="14">
    <location>
        <position position="285"/>
    </location>
    <ligand>
        <name>S-adenosyl-L-methionine</name>
        <dbReference type="ChEBI" id="CHEBI:59789"/>
    </ligand>
</feature>
<dbReference type="GO" id="GO:0008168">
    <property type="term" value="F:methyltransferase activity"/>
    <property type="evidence" value="ECO:0007669"/>
    <property type="project" value="UniProtKB-KW"/>
</dbReference>
<evidence type="ECO:0000256" key="12">
    <source>
        <dbReference type="ARBA" id="ARBA00031088"/>
    </source>
</evidence>
<evidence type="ECO:0000256" key="13">
    <source>
        <dbReference type="ARBA" id="ARBA00047283"/>
    </source>
</evidence>
<dbReference type="NCBIfam" id="TIGR00563">
    <property type="entry name" value="rsmB"/>
    <property type="match status" value="1"/>
</dbReference>
<keyword evidence="6" id="KW-0698">rRNA processing</keyword>
<dbReference type="EC" id="2.1.1.176" evidence="4"/>
<dbReference type="PROSITE" id="PS01153">
    <property type="entry name" value="NOL1_NOP2_SUN"/>
    <property type="match status" value="1"/>
</dbReference>
<dbReference type="InterPro" id="IPR029063">
    <property type="entry name" value="SAM-dependent_MTases_sf"/>
</dbReference>
<evidence type="ECO:0000256" key="4">
    <source>
        <dbReference type="ARBA" id="ARBA00012140"/>
    </source>
</evidence>
<feature type="binding site" evidence="14">
    <location>
        <position position="332"/>
    </location>
    <ligand>
        <name>S-adenosyl-L-methionine</name>
        <dbReference type="ChEBI" id="CHEBI:59789"/>
    </ligand>
</feature>
<protein>
    <recommendedName>
        <fullName evidence="4">16S rRNA (cytosine(967)-C(5))-methyltransferase</fullName>
        <ecNumber evidence="4">2.1.1.176</ecNumber>
    </recommendedName>
    <alternativeName>
        <fullName evidence="11">16S rRNA m5C967 methyltransferase</fullName>
    </alternativeName>
    <alternativeName>
        <fullName evidence="12">rRNA (cytosine-C(5)-)-methyltransferase RsmB</fullName>
    </alternativeName>
</protein>
<feature type="binding site" evidence="14">
    <location>
        <begin position="259"/>
        <end position="265"/>
    </location>
    <ligand>
        <name>S-adenosyl-L-methionine</name>
        <dbReference type="ChEBI" id="CHEBI:59789"/>
    </ligand>
</feature>
<dbReference type="PROSITE" id="PS51686">
    <property type="entry name" value="SAM_MT_RSMB_NOP"/>
    <property type="match status" value="1"/>
</dbReference>
<dbReference type="CDD" id="cd02440">
    <property type="entry name" value="AdoMet_MTases"/>
    <property type="match status" value="1"/>
</dbReference>
<evidence type="ECO:0000259" key="15">
    <source>
        <dbReference type="PROSITE" id="PS51686"/>
    </source>
</evidence>
<dbReference type="Gene3D" id="3.40.50.150">
    <property type="entry name" value="Vaccinia Virus protein VP39"/>
    <property type="match status" value="1"/>
</dbReference>
<comment type="catalytic activity">
    <reaction evidence="13">
        <text>cytidine(967) in 16S rRNA + S-adenosyl-L-methionine = 5-methylcytidine(967) in 16S rRNA + S-adenosyl-L-homocysteine + H(+)</text>
        <dbReference type="Rhea" id="RHEA:42748"/>
        <dbReference type="Rhea" id="RHEA-COMP:10219"/>
        <dbReference type="Rhea" id="RHEA-COMP:10220"/>
        <dbReference type="ChEBI" id="CHEBI:15378"/>
        <dbReference type="ChEBI" id="CHEBI:57856"/>
        <dbReference type="ChEBI" id="CHEBI:59789"/>
        <dbReference type="ChEBI" id="CHEBI:74483"/>
        <dbReference type="ChEBI" id="CHEBI:82748"/>
        <dbReference type="EC" id="2.1.1.176"/>
    </reaction>
</comment>
<dbReference type="Pfam" id="PF01029">
    <property type="entry name" value="NusB"/>
    <property type="match status" value="1"/>
</dbReference>
<proteinExistence type="inferred from homology"/>
<dbReference type="NCBIfam" id="NF011494">
    <property type="entry name" value="PRK14902.1"/>
    <property type="match status" value="1"/>
</dbReference>
<evidence type="ECO:0000256" key="3">
    <source>
        <dbReference type="ARBA" id="ARBA00007494"/>
    </source>
</evidence>
<dbReference type="InterPro" id="IPR035926">
    <property type="entry name" value="NusB-like_sf"/>
</dbReference>
<keyword evidence="8 14" id="KW-0808">Transferase</keyword>
<evidence type="ECO:0000256" key="10">
    <source>
        <dbReference type="ARBA" id="ARBA00022884"/>
    </source>
</evidence>
<dbReference type="InterPro" id="IPR006027">
    <property type="entry name" value="NusB_RsmB_TIM44"/>
</dbReference>
<dbReference type="SUPFAM" id="SSF53335">
    <property type="entry name" value="S-adenosyl-L-methionine-dependent methyltransferases"/>
    <property type="match status" value="1"/>
</dbReference>
<dbReference type="GO" id="GO:0032259">
    <property type="term" value="P:methylation"/>
    <property type="evidence" value="ECO:0007669"/>
    <property type="project" value="UniProtKB-KW"/>
</dbReference>
<dbReference type="Gene3D" id="3.30.70.1170">
    <property type="entry name" value="Sun protein, domain 3"/>
    <property type="match status" value="1"/>
</dbReference>
<dbReference type="Pfam" id="PF22458">
    <property type="entry name" value="RsmF-B_ferredox"/>
    <property type="match status" value="1"/>
</dbReference>
<accession>A0ABW4CII6</accession>
<evidence type="ECO:0000256" key="2">
    <source>
        <dbReference type="ARBA" id="ARBA00004496"/>
    </source>
</evidence>
<dbReference type="PANTHER" id="PTHR22807:SF53">
    <property type="entry name" value="RIBOSOMAL RNA SMALL SUBUNIT METHYLTRANSFERASE B-RELATED"/>
    <property type="match status" value="1"/>
</dbReference>
<keyword evidence="10 14" id="KW-0694">RNA-binding</keyword>
<dbReference type="EMBL" id="JBHTOC010000008">
    <property type="protein sequence ID" value="MFD1429934.1"/>
    <property type="molecule type" value="Genomic_DNA"/>
</dbReference>
<dbReference type="SUPFAM" id="SSF48013">
    <property type="entry name" value="NusB-like"/>
    <property type="match status" value="1"/>
</dbReference>
<evidence type="ECO:0000256" key="7">
    <source>
        <dbReference type="ARBA" id="ARBA00022603"/>
    </source>
</evidence>
<dbReference type="PANTHER" id="PTHR22807">
    <property type="entry name" value="NOP2 YEAST -RELATED NOL1/NOP2/FMU SUN DOMAIN-CONTAINING"/>
    <property type="match status" value="1"/>
</dbReference>
<reference evidence="17" key="1">
    <citation type="journal article" date="2019" name="Int. J. Syst. Evol. Microbiol.">
        <title>The Global Catalogue of Microorganisms (GCM) 10K type strain sequencing project: providing services to taxonomists for standard genome sequencing and annotation.</title>
        <authorList>
            <consortium name="The Broad Institute Genomics Platform"/>
            <consortium name="The Broad Institute Genome Sequencing Center for Infectious Disease"/>
            <person name="Wu L."/>
            <person name="Ma J."/>
        </authorList>
    </citation>
    <scope>NUCLEOTIDE SEQUENCE [LARGE SCALE GENOMIC DNA]</scope>
    <source>
        <strain evidence="17">CCM 8980</strain>
    </source>
</reference>
<dbReference type="InterPro" id="IPR004573">
    <property type="entry name" value="rRNA_ssu_MeTfrase_B"/>
</dbReference>
<comment type="similarity">
    <text evidence="3 14">Belongs to the class I-like SAM-binding methyltransferase superfamily. RsmB/NOP family.</text>
</comment>
<keyword evidence="17" id="KW-1185">Reference proteome</keyword>
<keyword evidence="9 14" id="KW-0949">S-adenosyl-L-methionine</keyword>
<feature type="binding site" evidence="14">
    <location>
        <position position="313"/>
    </location>
    <ligand>
        <name>S-adenosyl-L-methionine</name>
        <dbReference type="ChEBI" id="CHEBI:59789"/>
    </ligand>
</feature>
<dbReference type="InterPro" id="IPR049560">
    <property type="entry name" value="MeTrfase_RsmB-F_NOP2_cat"/>
</dbReference>
<feature type="active site" description="Nucleophile" evidence="14">
    <location>
        <position position="385"/>
    </location>
</feature>
<evidence type="ECO:0000313" key="16">
    <source>
        <dbReference type="EMBL" id="MFD1429934.1"/>
    </source>
</evidence>
<comment type="function">
    <text evidence="1">Specifically methylates the cytosine at position 967 (m5C967) of 16S rRNA.</text>
</comment>